<gene>
    <name evidence="1" type="ORF">LSAT_V11C200069550</name>
</gene>
<name>A0A9R1WFN9_LACSA</name>
<protein>
    <submittedName>
        <fullName evidence="1">Uncharacterized protein</fullName>
    </submittedName>
</protein>
<dbReference type="PANTHER" id="PTHR48055">
    <property type="entry name" value="LEUCINE-RICH REPEAT RECEPTOR PROTEIN KINASE EMS1"/>
    <property type="match status" value="1"/>
</dbReference>
<comment type="caution">
    <text evidence="1">The sequence shown here is derived from an EMBL/GenBank/DDBJ whole genome shotgun (WGS) entry which is preliminary data.</text>
</comment>
<dbReference type="Proteomes" id="UP000235145">
    <property type="component" value="Unassembled WGS sequence"/>
</dbReference>
<dbReference type="InterPro" id="IPR051564">
    <property type="entry name" value="LRR_receptor-like_kinase"/>
</dbReference>
<evidence type="ECO:0000313" key="2">
    <source>
        <dbReference type="Proteomes" id="UP000235145"/>
    </source>
</evidence>
<dbReference type="EMBL" id="NBSK02000002">
    <property type="protein sequence ID" value="KAJ0221685.1"/>
    <property type="molecule type" value="Genomic_DNA"/>
</dbReference>
<sequence length="97" mass="10672">MLTGKRSVDLIFQEGRSLHSYARKAVVDGFVLQIVDPMLLNDNVNQTILISLVQIRVQCSSESPHDRMDMGNVIQELPSIMGTTTSKSAYKFGASAT</sequence>
<organism evidence="1 2">
    <name type="scientific">Lactuca sativa</name>
    <name type="common">Garden lettuce</name>
    <dbReference type="NCBI Taxonomy" id="4236"/>
    <lineage>
        <taxon>Eukaryota</taxon>
        <taxon>Viridiplantae</taxon>
        <taxon>Streptophyta</taxon>
        <taxon>Embryophyta</taxon>
        <taxon>Tracheophyta</taxon>
        <taxon>Spermatophyta</taxon>
        <taxon>Magnoliopsida</taxon>
        <taxon>eudicotyledons</taxon>
        <taxon>Gunneridae</taxon>
        <taxon>Pentapetalae</taxon>
        <taxon>asterids</taxon>
        <taxon>campanulids</taxon>
        <taxon>Asterales</taxon>
        <taxon>Asteraceae</taxon>
        <taxon>Cichorioideae</taxon>
        <taxon>Cichorieae</taxon>
        <taxon>Lactucinae</taxon>
        <taxon>Lactuca</taxon>
    </lineage>
</organism>
<proteinExistence type="predicted"/>
<accession>A0A9R1WFN9</accession>
<dbReference type="Gene3D" id="1.10.510.10">
    <property type="entry name" value="Transferase(Phosphotransferase) domain 1"/>
    <property type="match status" value="1"/>
</dbReference>
<evidence type="ECO:0000313" key="1">
    <source>
        <dbReference type="EMBL" id="KAJ0221685.1"/>
    </source>
</evidence>
<keyword evidence="2" id="KW-1185">Reference proteome</keyword>
<reference evidence="1 2" key="1">
    <citation type="journal article" date="2017" name="Nat. Commun.">
        <title>Genome assembly with in vitro proximity ligation data and whole-genome triplication in lettuce.</title>
        <authorList>
            <person name="Reyes-Chin-Wo S."/>
            <person name="Wang Z."/>
            <person name="Yang X."/>
            <person name="Kozik A."/>
            <person name="Arikit S."/>
            <person name="Song C."/>
            <person name="Xia L."/>
            <person name="Froenicke L."/>
            <person name="Lavelle D.O."/>
            <person name="Truco M.J."/>
            <person name="Xia R."/>
            <person name="Zhu S."/>
            <person name="Xu C."/>
            <person name="Xu H."/>
            <person name="Xu X."/>
            <person name="Cox K."/>
            <person name="Korf I."/>
            <person name="Meyers B.C."/>
            <person name="Michelmore R.W."/>
        </authorList>
    </citation>
    <scope>NUCLEOTIDE SEQUENCE [LARGE SCALE GENOMIC DNA]</scope>
    <source>
        <strain evidence="2">cv. Salinas</strain>
        <tissue evidence="1">Seedlings</tissue>
    </source>
</reference>
<dbReference type="PANTHER" id="PTHR48055:SF55">
    <property type="entry name" value="PROTEIN KINASE DOMAIN-CONTAINING PROTEIN"/>
    <property type="match status" value="1"/>
</dbReference>
<dbReference type="AlphaFoldDB" id="A0A9R1WFN9"/>